<sequence length="102" mass="11550">MANLQDSKRPRLNHTGANGSLRRKELHYRDRGRRRDLGQGGPVPFDIGKNGRKERTRVKDEDEGLTGTETLERRESSLQISNMGKMHTGILTNQQRSIPAKA</sequence>
<dbReference type="EMBL" id="BSYO01000024">
    <property type="protein sequence ID" value="GMH22190.1"/>
    <property type="molecule type" value="Genomic_DNA"/>
</dbReference>
<accession>A0AAD3T2F6</accession>
<protein>
    <submittedName>
        <fullName evidence="2">Uncharacterized protein</fullName>
    </submittedName>
</protein>
<evidence type="ECO:0000313" key="2">
    <source>
        <dbReference type="EMBL" id="GMH22190.1"/>
    </source>
</evidence>
<feature type="compositionally biased region" description="Polar residues" evidence="1">
    <location>
        <begin position="90"/>
        <end position="102"/>
    </location>
</feature>
<feature type="compositionally biased region" description="Basic and acidic residues" evidence="1">
    <location>
        <begin position="27"/>
        <end position="37"/>
    </location>
</feature>
<feature type="region of interest" description="Disordered" evidence="1">
    <location>
        <begin position="1"/>
        <end position="102"/>
    </location>
</feature>
<organism evidence="2 3">
    <name type="scientific">Nepenthes gracilis</name>
    <name type="common">Slender pitcher plant</name>
    <dbReference type="NCBI Taxonomy" id="150966"/>
    <lineage>
        <taxon>Eukaryota</taxon>
        <taxon>Viridiplantae</taxon>
        <taxon>Streptophyta</taxon>
        <taxon>Embryophyta</taxon>
        <taxon>Tracheophyta</taxon>
        <taxon>Spermatophyta</taxon>
        <taxon>Magnoliopsida</taxon>
        <taxon>eudicotyledons</taxon>
        <taxon>Gunneridae</taxon>
        <taxon>Pentapetalae</taxon>
        <taxon>Caryophyllales</taxon>
        <taxon>Nepenthaceae</taxon>
        <taxon>Nepenthes</taxon>
    </lineage>
</organism>
<reference evidence="2" key="1">
    <citation type="submission" date="2023-05" db="EMBL/GenBank/DDBJ databases">
        <title>Nepenthes gracilis genome sequencing.</title>
        <authorList>
            <person name="Fukushima K."/>
        </authorList>
    </citation>
    <scope>NUCLEOTIDE SEQUENCE</scope>
    <source>
        <strain evidence="2">SING2019-196</strain>
    </source>
</reference>
<evidence type="ECO:0000313" key="3">
    <source>
        <dbReference type="Proteomes" id="UP001279734"/>
    </source>
</evidence>
<feature type="compositionally biased region" description="Basic and acidic residues" evidence="1">
    <location>
        <begin position="49"/>
        <end position="60"/>
    </location>
</feature>
<keyword evidence="3" id="KW-1185">Reference proteome</keyword>
<gene>
    <name evidence="2" type="ORF">Nepgr_024033</name>
</gene>
<dbReference type="AlphaFoldDB" id="A0AAD3T2F6"/>
<name>A0AAD3T2F6_NEPGR</name>
<evidence type="ECO:0000256" key="1">
    <source>
        <dbReference type="SAM" id="MobiDB-lite"/>
    </source>
</evidence>
<comment type="caution">
    <text evidence="2">The sequence shown here is derived from an EMBL/GenBank/DDBJ whole genome shotgun (WGS) entry which is preliminary data.</text>
</comment>
<proteinExistence type="predicted"/>
<dbReference type="Proteomes" id="UP001279734">
    <property type="component" value="Unassembled WGS sequence"/>
</dbReference>